<keyword evidence="3" id="KW-1185">Reference proteome</keyword>
<proteinExistence type="predicted"/>
<gene>
    <name evidence="2" type="ORF">BD289DRAFT_448416</name>
</gene>
<dbReference type="Proteomes" id="UP000241462">
    <property type="component" value="Unassembled WGS sequence"/>
</dbReference>
<dbReference type="AlphaFoldDB" id="A0A2T2ZS74"/>
<dbReference type="EMBL" id="KZ678834">
    <property type="protein sequence ID" value="PSR74757.1"/>
    <property type="molecule type" value="Genomic_DNA"/>
</dbReference>
<feature type="compositionally biased region" description="Low complexity" evidence="1">
    <location>
        <begin position="7"/>
        <end position="20"/>
    </location>
</feature>
<feature type="region of interest" description="Disordered" evidence="1">
    <location>
        <begin position="88"/>
        <end position="117"/>
    </location>
</feature>
<evidence type="ECO:0000256" key="1">
    <source>
        <dbReference type="SAM" id="MobiDB-lite"/>
    </source>
</evidence>
<feature type="region of interest" description="Disordered" evidence="1">
    <location>
        <begin position="1"/>
        <end position="44"/>
    </location>
</feature>
<accession>A0A2T2ZS74</accession>
<reference evidence="2 3" key="1">
    <citation type="journal article" date="2018" name="Mycol. Prog.">
        <title>Coniella lustricola, a new species from submerged detritus.</title>
        <authorList>
            <person name="Raudabaugh D.B."/>
            <person name="Iturriaga T."/>
            <person name="Carver A."/>
            <person name="Mondo S."/>
            <person name="Pangilinan J."/>
            <person name="Lipzen A."/>
            <person name="He G."/>
            <person name="Amirebrahimi M."/>
            <person name="Grigoriev I.V."/>
            <person name="Miller A.N."/>
        </authorList>
    </citation>
    <scope>NUCLEOTIDE SEQUENCE [LARGE SCALE GENOMIC DNA]</scope>
    <source>
        <strain evidence="2 3">B22-T-1</strain>
    </source>
</reference>
<evidence type="ECO:0000313" key="2">
    <source>
        <dbReference type="EMBL" id="PSR74757.1"/>
    </source>
</evidence>
<name>A0A2T2ZS74_9PEZI</name>
<protein>
    <submittedName>
        <fullName evidence="2">Uncharacterized protein</fullName>
    </submittedName>
</protein>
<evidence type="ECO:0000313" key="3">
    <source>
        <dbReference type="Proteomes" id="UP000241462"/>
    </source>
</evidence>
<dbReference type="InParanoid" id="A0A2T2ZS74"/>
<sequence length="181" mass="19023">MQPSCHTAAAPTTTTTTTSAKFRETLSSGARSSPELHGRRCRPRSPISTDGIWPWCEGPAGPACHLAPSYGVLPLARAPSDRIKATEATEAGGQLPTRPSAEITDLSAGSKEQGAGGNRRAADMAIYHLVERGRLDATLVETNQASVRHCLDNLGLGLAATPVVWHSGCRPQHAVTCFVAC</sequence>
<organism evidence="2 3">
    <name type="scientific">Coniella lustricola</name>
    <dbReference type="NCBI Taxonomy" id="2025994"/>
    <lineage>
        <taxon>Eukaryota</taxon>
        <taxon>Fungi</taxon>
        <taxon>Dikarya</taxon>
        <taxon>Ascomycota</taxon>
        <taxon>Pezizomycotina</taxon>
        <taxon>Sordariomycetes</taxon>
        <taxon>Sordariomycetidae</taxon>
        <taxon>Diaporthales</taxon>
        <taxon>Schizoparmaceae</taxon>
        <taxon>Coniella</taxon>
    </lineage>
</organism>